<evidence type="ECO:0000256" key="10">
    <source>
        <dbReference type="ARBA" id="ARBA00023180"/>
    </source>
</evidence>
<dbReference type="PANTHER" id="PTHR11214:SF379">
    <property type="entry name" value="HEXOSYLTRANSFERASE-RELATED"/>
    <property type="match status" value="1"/>
</dbReference>
<dbReference type="FunFam" id="3.90.550.50:FF:000001">
    <property type="entry name" value="Hexosyltransferase"/>
    <property type="match status" value="1"/>
</dbReference>
<comment type="similarity">
    <text evidence="2 11">Belongs to the glycosyltransferase 31 family.</text>
</comment>
<keyword evidence="4" id="KW-0808">Transferase</keyword>
<dbReference type="GO" id="GO:0000139">
    <property type="term" value="C:Golgi membrane"/>
    <property type="evidence" value="ECO:0007669"/>
    <property type="project" value="UniProtKB-SubCell"/>
</dbReference>
<dbReference type="Proteomes" id="UP000494165">
    <property type="component" value="Unassembled WGS sequence"/>
</dbReference>
<keyword evidence="9" id="KW-0472">Membrane</keyword>
<dbReference type="GO" id="GO:0016758">
    <property type="term" value="F:hexosyltransferase activity"/>
    <property type="evidence" value="ECO:0007669"/>
    <property type="project" value="InterPro"/>
</dbReference>
<dbReference type="OrthoDB" id="5512589at2759"/>
<evidence type="ECO:0000256" key="1">
    <source>
        <dbReference type="ARBA" id="ARBA00004323"/>
    </source>
</evidence>
<organism evidence="12 13">
    <name type="scientific">Cloeon dipterum</name>
    <dbReference type="NCBI Taxonomy" id="197152"/>
    <lineage>
        <taxon>Eukaryota</taxon>
        <taxon>Metazoa</taxon>
        <taxon>Ecdysozoa</taxon>
        <taxon>Arthropoda</taxon>
        <taxon>Hexapoda</taxon>
        <taxon>Insecta</taxon>
        <taxon>Pterygota</taxon>
        <taxon>Palaeoptera</taxon>
        <taxon>Ephemeroptera</taxon>
        <taxon>Pisciforma</taxon>
        <taxon>Baetidae</taxon>
        <taxon>Cloeon</taxon>
    </lineage>
</organism>
<keyword evidence="7" id="KW-1133">Transmembrane helix</keyword>
<keyword evidence="5" id="KW-0812">Transmembrane</keyword>
<sequence length="276" mass="32114">MNRRTHICRELYPGGFVQPLVEDCTNEVEVLIVVHSAPSHIALRQAVRASWASKAYLPPGVRVLFIVGRQYAKHLDWEEDDIIVANFKDSYRNLSIKSTAMLDWVSHHCKPQYLLKCDDDTYINVPLLMEKIRGVSRESWPFIAGQIGREWQPFRDKSEKYYVGPDEFPAYVYPDYATGPAYLISGDVVAPLFQALLKEQFLAMEDILVTGIVANWRLNVPLLEWKEFFSMRKEPGLCAAKNYVSLHYVQPEELILLEYYRKSNSFLAKFCDYFWR</sequence>
<evidence type="ECO:0000256" key="5">
    <source>
        <dbReference type="ARBA" id="ARBA00022692"/>
    </source>
</evidence>
<accession>A0A8S1C3E8</accession>
<dbReference type="PANTHER" id="PTHR11214">
    <property type="entry name" value="BETA-1,3-N-ACETYLGLUCOSAMINYLTRANSFERASE"/>
    <property type="match status" value="1"/>
</dbReference>
<dbReference type="EMBL" id="CADEPI010000009">
    <property type="protein sequence ID" value="CAB3362535.1"/>
    <property type="molecule type" value="Genomic_DNA"/>
</dbReference>
<comment type="subcellular location">
    <subcellularLocation>
        <location evidence="1 11">Golgi apparatus membrane</location>
        <topology evidence="1 11">Single-pass type II membrane protein</topology>
    </subcellularLocation>
</comment>
<evidence type="ECO:0000256" key="9">
    <source>
        <dbReference type="ARBA" id="ARBA00023136"/>
    </source>
</evidence>
<proteinExistence type="inferred from homology"/>
<name>A0A8S1C3E8_9INSE</name>
<reference evidence="12 13" key="1">
    <citation type="submission" date="2020-04" db="EMBL/GenBank/DDBJ databases">
        <authorList>
            <person name="Alioto T."/>
            <person name="Alioto T."/>
            <person name="Gomez Garrido J."/>
        </authorList>
    </citation>
    <scope>NUCLEOTIDE SEQUENCE [LARGE SCALE GENOMIC DNA]</scope>
</reference>
<dbReference type="Pfam" id="PF01762">
    <property type="entry name" value="Galactosyl_T"/>
    <property type="match status" value="1"/>
</dbReference>
<dbReference type="InterPro" id="IPR002659">
    <property type="entry name" value="Glyco_trans_31"/>
</dbReference>
<evidence type="ECO:0000256" key="3">
    <source>
        <dbReference type="ARBA" id="ARBA00022676"/>
    </source>
</evidence>
<evidence type="ECO:0000256" key="8">
    <source>
        <dbReference type="ARBA" id="ARBA00023034"/>
    </source>
</evidence>
<evidence type="ECO:0000256" key="7">
    <source>
        <dbReference type="ARBA" id="ARBA00022989"/>
    </source>
</evidence>
<evidence type="ECO:0000256" key="2">
    <source>
        <dbReference type="ARBA" id="ARBA00008661"/>
    </source>
</evidence>
<evidence type="ECO:0000256" key="6">
    <source>
        <dbReference type="ARBA" id="ARBA00022968"/>
    </source>
</evidence>
<keyword evidence="13" id="KW-1185">Reference proteome</keyword>
<evidence type="ECO:0000313" key="12">
    <source>
        <dbReference type="EMBL" id="CAB3362535.1"/>
    </source>
</evidence>
<evidence type="ECO:0000256" key="11">
    <source>
        <dbReference type="RuleBase" id="RU363063"/>
    </source>
</evidence>
<evidence type="ECO:0000256" key="4">
    <source>
        <dbReference type="ARBA" id="ARBA00022679"/>
    </source>
</evidence>
<keyword evidence="6" id="KW-0735">Signal-anchor</keyword>
<keyword evidence="8 11" id="KW-0333">Golgi apparatus</keyword>
<dbReference type="GO" id="GO:0006493">
    <property type="term" value="P:protein O-linked glycosylation"/>
    <property type="evidence" value="ECO:0007669"/>
    <property type="project" value="TreeGrafter"/>
</dbReference>
<protein>
    <recommendedName>
        <fullName evidence="11">Hexosyltransferase</fullName>
        <ecNumber evidence="11">2.4.1.-</ecNumber>
    </recommendedName>
</protein>
<dbReference type="AlphaFoldDB" id="A0A8S1C3E8"/>
<evidence type="ECO:0000313" key="13">
    <source>
        <dbReference type="Proteomes" id="UP000494165"/>
    </source>
</evidence>
<dbReference type="EC" id="2.4.1.-" evidence="11"/>
<keyword evidence="3 11" id="KW-0328">Glycosyltransferase</keyword>
<gene>
    <name evidence="12" type="ORF">CLODIP_2_CD14314</name>
</gene>
<keyword evidence="10" id="KW-0325">Glycoprotein</keyword>
<dbReference type="Gene3D" id="3.90.550.50">
    <property type="match status" value="1"/>
</dbReference>
<comment type="caution">
    <text evidence="12">The sequence shown here is derived from an EMBL/GenBank/DDBJ whole genome shotgun (WGS) entry which is preliminary data.</text>
</comment>